<evidence type="ECO:0000256" key="1">
    <source>
        <dbReference type="ARBA" id="ARBA00006484"/>
    </source>
</evidence>
<protein>
    <recommendedName>
        <fullName evidence="6">SDR family NAD(P)-dependent oxidoreductase</fullName>
    </recommendedName>
</protein>
<dbReference type="PANTHER" id="PTHR44196:SF1">
    <property type="entry name" value="DEHYDROGENASE_REDUCTASE SDR FAMILY MEMBER 7B"/>
    <property type="match status" value="1"/>
</dbReference>
<keyword evidence="5" id="KW-1185">Reference proteome</keyword>
<gene>
    <name evidence="4" type="ORF">C1J01_43020</name>
</gene>
<dbReference type="InterPro" id="IPR036291">
    <property type="entry name" value="NAD(P)-bd_dom_sf"/>
</dbReference>
<dbReference type="GO" id="GO:0016491">
    <property type="term" value="F:oxidoreductase activity"/>
    <property type="evidence" value="ECO:0007669"/>
    <property type="project" value="UniProtKB-KW"/>
</dbReference>
<dbReference type="Proteomes" id="UP000249304">
    <property type="component" value="Unassembled WGS sequence"/>
</dbReference>
<dbReference type="SUPFAM" id="SSF51735">
    <property type="entry name" value="NAD(P)-binding Rossmann-fold domains"/>
    <property type="match status" value="1"/>
</dbReference>
<evidence type="ECO:0000256" key="3">
    <source>
        <dbReference type="SAM" id="MobiDB-lite"/>
    </source>
</evidence>
<proteinExistence type="inferred from homology"/>
<feature type="region of interest" description="Disordered" evidence="3">
    <location>
        <begin position="51"/>
        <end position="70"/>
    </location>
</feature>
<dbReference type="Gene3D" id="3.40.50.720">
    <property type="entry name" value="NAD(P)-binding Rossmann-like Domain"/>
    <property type="match status" value="1"/>
</dbReference>
<name>A0A2W2DL33_9ACTN</name>
<dbReference type="AlphaFoldDB" id="A0A2W2DL33"/>
<dbReference type="GO" id="GO:0016020">
    <property type="term" value="C:membrane"/>
    <property type="evidence" value="ECO:0007669"/>
    <property type="project" value="TreeGrafter"/>
</dbReference>
<keyword evidence="2" id="KW-0560">Oxidoreductase</keyword>
<dbReference type="InterPro" id="IPR002347">
    <property type="entry name" value="SDR_fam"/>
</dbReference>
<dbReference type="EMBL" id="POUD01000343">
    <property type="protein sequence ID" value="PZG05805.1"/>
    <property type="molecule type" value="Genomic_DNA"/>
</dbReference>
<evidence type="ECO:0000256" key="2">
    <source>
        <dbReference type="ARBA" id="ARBA00023002"/>
    </source>
</evidence>
<reference evidence="4 5" key="1">
    <citation type="submission" date="2018-01" db="EMBL/GenBank/DDBJ databases">
        <title>Draft genome sequence of Nonomuraea sp. KC333.</title>
        <authorList>
            <person name="Sahin N."/>
            <person name="Saygin H."/>
            <person name="Ay H."/>
        </authorList>
    </citation>
    <scope>NUCLEOTIDE SEQUENCE [LARGE SCALE GENOMIC DNA]</scope>
    <source>
        <strain evidence="4 5">KC333</strain>
    </source>
</reference>
<accession>A0A2W2DL33</accession>
<organism evidence="4 5">
    <name type="scientific">Nonomuraea aridisoli</name>
    <dbReference type="NCBI Taxonomy" id="2070368"/>
    <lineage>
        <taxon>Bacteria</taxon>
        <taxon>Bacillati</taxon>
        <taxon>Actinomycetota</taxon>
        <taxon>Actinomycetes</taxon>
        <taxon>Streptosporangiales</taxon>
        <taxon>Streptosporangiaceae</taxon>
        <taxon>Nonomuraea</taxon>
    </lineage>
</organism>
<dbReference type="Pfam" id="PF00106">
    <property type="entry name" value="adh_short"/>
    <property type="match status" value="1"/>
</dbReference>
<comment type="caution">
    <text evidence="4">The sequence shown here is derived from an EMBL/GenBank/DDBJ whole genome shotgun (WGS) entry which is preliminary data.</text>
</comment>
<evidence type="ECO:0000313" key="4">
    <source>
        <dbReference type="EMBL" id="PZG05805.1"/>
    </source>
</evidence>
<dbReference type="PANTHER" id="PTHR44196">
    <property type="entry name" value="DEHYDROGENASE/REDUCTASE SDR FAMILY MEMBER 7B"/>
    <property type="match status" value="1"/>
</dbReference>
<sequence>MTSQSPLAGRRAVVTGASSGIGAATARLLAARGARVALVARRQDRLDALHASPCRSPSISPRTPSKPALSRRPWNWAAWTCGRGWS</sequence>
<evidence type="ECO:0008006" key="6">
    <source>
        <dbReference type="Google" id="ProtNLM"/>
    </source>
</evidence>
<evidence type="ECO:0000313" key="5">
    <source>
        <dbReference type="Proteomes" id="UP000249304"/>
    </source>
</evidence>
<comment type="similarity">
    <text evidence="1">Belongs to the short-chain dehydrogenases/reductases (SDR) family.</text>
</comment>